<dbReference type="Proteomes" id="UP000331127">
    <property type="component" value="Unassembled WGS sequence"/>
</dbReference>
<name>A0A5M3X8F6_9ACTN</name>
<comment type="caution">
    <text evidence="2">The sequence shown here is derived from an EMBL/GenBank/DDBJ whole genome shotgun (WGS) entry which is preliminary data.</text>
</comment>
<reference evidence="2 3" key="1">
    <citation type="submission" date="2019-10" db="EMBL/GenBank/DDBJ databases">
        <title>Whole genome shotgun sequence of Acrocarpospora macrocephala NBRC 16266.</title>
        <authorList>
            <person name="Ichikawa N."/>
            <person name="Kimura A."/>
            <person name="Kitahashi Y."/>
            <person name="Komaki H."/>
            <person name="Oguchi A."/>
        </authorList>
    </citation>
    <scope>NUCLEOTIDE SEQUENCE [LARGE SCALE GENOMIC DNA]</scope>
    <source>
        <strain evidence="2 3">NBRC 16266</strain>
    </source>
</reference>
<dbReference type="EMBL" id="BLAE01000101">
    <property type="protein sequence ID" value="GES16449.1"/>
    <property type="molecule type" value="Genomic_DNA"/>
</dbReference>
<sequence>MVALVVAILALTVAVFAVVLVLERVPQPAGAAAIGTEVSSRPAGASASTTLTPTPTSQPRTKAGAKAAAKRAFDFYSIGNYGKFWDQWTEQSQAVVSRSEYMRRFRECPASAQGIRWSISDVSVSGSTARVTASRSILVDQFTFRYQAGRWRYEMTTDQRKQYQGQTVDEIVADQRAKGLCA</sequence>
<evidence type="ECO:0000313" key="2">
    <source>
        <dbReference type="EMBL" id="GES16449.1"/>
    </source>
</evidence>
<organism evidence="2 3">
    <name type="scientific">Acrocarpospora macrocephala</name>
    <dbReference type="NCBI Taxonomy" id="150177"/>
    <lineage>
        <taxon>Bacteria</taxon>
        <taxon>Bacillati</taxon>
        <taxon>Actinomycetota</taxon>
        <taxon>Actinomycetes</taxon>
        <taxon>Streptosporangiales</taxon>
        <taxon>Streptosporangiaceae</taxon>
        <taxon>Acrocarpospora</taxon>
    </lineage>
</organism>
<dbReference type="AlphaFoldDB" id="A0A5M3X8F6"/>
<feature type="region of interest" description="Disordered" evidence="1">
    <location>
        <begin position="42"/>
        <end position="63"/>
    </location>
</feature>
<accession>A0A5M3X8F6</accession>
<gene>
    <name evidence="2" type="ORF">Amac_100470</name>
</gene>
<keyword evidence="3" id="KW-1185">Reference proteome</keyword>
<evidence type="ECO:0000256" key="1">
    <source>
        <dbReference type="SAM" id="MobiDB-lite"/>
    </source>
</evidence>
<proteinExistence type="predicted"/>
<evidence type="ECO:0000313" key="3">
    <source>
        <dbReference type="Proteomes" id="UP000331127"/>
    </source>
</evidence>
<protein>
    <submittedName>
        <fullName evidence="2">Uncharacterized protein</fullName>
    </submittedName>
</protein>